<dbReference type="AlphaFoldDB" id="A0AAQ3LBX9"/>
<dbReference type="InterPro" id="IPR001110">
    <property type="entry name" value="UPF0012_CS"/>
</dbReference>
<dbReference type="InterPro" id="IPR003010">
    <property type="entry name" value="C-N_Hydrolase"/>
</dbReference>
<dbReference type="PROSITE" id="PS50263">
    <property type="entry name" value="CN_HYDROLASE"/>
    <property type="match status" value="1"/>
</dbReference>
<dbReference type="SUPFAM" id="SSF56317">
    <property type="entry name" value="Carbon-nitrogen hydrolase"/>
    <property type="match status" value="1"/>
</dbReference>
<dbReference type="InterPro" id="IPR036526">
    <property type="entry name" value="C-N_Hydrolase_sf"/>
</dbReference>
<comment type="similarity">
    <text evidence="1">Belongs to the carbon-nitrogen hydrolase superfamily. NIT1/NIT2 family.</text>
</comment>
<keyword evidence="3" id="KW-0378">Hydrolase</keyword>
<organism evidence="3 4">
    <name type="scientific">Rubellicoccus peritrichatus</name>
    <dbReference type="NCBI Taxonomy" id="3080537"/>
    <lineage>
        <taxon>Bacteria</taxon>
        <taxon>Pseudomonadati</taxon>
        <taxon>Verrucomicrobiota</taxon>
        <taxon>Opitutia</taxon>
        <taxon>Puniceicoccales</taxon>
        <taxon>Cerasicoccaceae</taxon>
        <taxon>Rubellicoccus</taxon>
    </lineage>
</organism>
<feature type="domain" description="CN hydrolase" evidence="2">
    <location>
        <begin position="1"/>
        <end position="241"/>
    </location>
</feature>
<dbReference type="PROSITE" id="PS01227">
    <property type="entry name" value="UPF0012"/>
    <property type="match status" value="1"/>
</dbReference>
<proteinExistence type="inferred from homology"/>
<dbReference type="CDD" id="cd07583">
    <property type="entry name" value="nitrilase_5"/>
    <property type="match status" value="1"/>
</dbReference>
<protein>
    <submittedName>
        <fullName evidence="3">Carbon-nitrogen family hydrolase</fullName>
    </submittedName>
</protein>
<dbReference type="RefSeq" id="WP_317834056.1">
    <property type="nucleotide sequence ID" value="NZ_CP136920.1"/>
</dbReference>
<evidence type="ECO:0000256" key="1">
    <source>
        <dbReference type="ARBA" id="ARBA00010613"/>
    </source>
</evidence>
<evidence type="ECO:0000313" key="4">
    <source>
        <dbReference type="Proteomes" id="UP001304300"/>
    </source>
</evidence>
<reference evidence="3 4" key="1">
    <citation type="submission" date="2023-10" db="EMBL/GenBank/DDBJ databases">
        <title>Rubellicoccus peritrichatus gen. nov., sp. nov., isolated from an algae of coral reef tank.</title>
        <authorList>
            <person name="Luo J."/>
        </authorList>
    </citation>
    <scope>NUCLEOTIDE SEQUENCE [LARGE SCALE GENOMIC DNA]</scope>
    <source>
        <strain evidence="3 4">CR14</strain>
    </source>
</reference>
<keyword evidence="4" id="KW-1185">Reference proteome</keyword>
<dbReference type="EMBL" id="CP136920">
    <property type="protein sequence ID" value="WOO41572.1"/>
    <property type="molecule type" value="Genomic_DNA"/>
</dbReference>
<dbReference type="Proteomes" id="UP001304300">
    <property type="component" value="Chromosome"/>
</dbReference>
<name>A0AAQ3LBX9_9BACT</name>
<dbReference type="PANTHER" id="PTHR23088">
    <property type="entry name" value="NITRILASE-RELATED"/>
    <property type="match status" value="1"/>
</dbReference>
<dbReference type="Pfam" id="PF00795">
    <property type="entry name" value="CN_hydrolase"/>
    <property type="match status" value="1"/>
</dbReference>
<evidence type="ECO:0000259" key="2">
    <source>
        <dbReference type="PROSITE" id="PS50263"/>
    </source>
</evidence>
<dbReference type="Gene3D" id="3.60.110.10">
    <property type="entry name" value="Carbon-nitrogen hydrolase"/>
    <property type="match status" value="1"/>
</dbReference>
<gene>
    <name evidence="3" type="ORF">RZN69_00625</name>
</gene>
<dbReference type="KEGG" id="puo:RZN69_00625"/>
<accession>A0AAQ3LBX9</accession>
<evidence type="ECO:0000313" key="3">
    <source>
        <dbReference type="EMBL" id="WOO41572.1"/>
    </source>
</evidence>
<sequence length="262" mass="29335">MKISLAQMAVKTLEVEANLEKGARLIEEAAKEGSDLVVMPELWTTGFNMPGNVKIAQEHEQAHLQIAQLAKKHNIWITGSVLALNTEEKPSNAALLFSPDGEIVSSYRKMHLFSLVNEGDYLSPGNEIIQFDAPWGKTGFTICYDLRFPELFRNLAVNGSELIICPAGFPNPRKEHWRTLLRARAIENQCFIAATNRAGSEHLGKGQTMEFFGASSIIDPWGKTLAEADDSECLISRELDLTEASKIRNQMKVFEDRRPELY</sequence>
<dbReference type="PANTHER" id="PTHR23088:SF27">
    <property type="entry name" value="DEAMINATED GLUTATHIONE AMIDASE"/>
    <property type="match status" value="1"/>
</dbReference>
<dbReference type="GO" id="GO:0016787">
    <property type="term" value="F:hydrolase activity"/>
    <property type="evidence" value="ECO:0007669"/>
    <property type="project" value="UniProtKB-KW"/>
</dbReference>